<keyword evidence="3" id="KW-1185">Reference proteome</keyword>
<evidence type="ECO:0000313" key="2">
    <source>
        <dbReference type="EMBL" id="AVO33555.1"/>
    </source>
</evidence>
<dbReference type="Proteomes" id="UP000239709">
    <property type="component" value="Chromosome"/>
</dbReference>
<dbReference type="SUPFAM" id="SSF56281">
    <property type="entry name" value="Metallo-hydrolase/oxidoreductase"/>
    <property type="match status" value="1"/>
</dbReference>
<reference evidence="2 3" key="1">
    <citation type="submission" date="2018-03" db="EMBL/GenBank/DDBJ databases">
        <title>Genome sequencing of Ottowia sp.</title>
        <authorList>
            <person name="Kim S.-J."/>
            <person name="Heo J."/>
            <person name="Kwon S.-W."/>
        </authorList>
    </citation>
    <scope>NUCLEOTIDE SEQUENCE [LARGE SCALE GENOMIC DNA]</scope>
    <source>
        <strain evidence="2 3">KADR8-3</strain>
    </source>
</reference>
<dbReference type="PANTHER" id="PTHR23131">
    <property type="entry name" value="ENDORIBONUCLEASE LACTB2"/>
    <property type="match status" value="1"/>
</dbReference>
<dbReference type="EMBL" id="CP027666">
    <property type="protein sequence ID" value="AVO33555.1"/>
    <property type="molecule type" value="Genomic_DNA"/>
</dbReference>
<dbReference type="KEGG" id="otk:C6570_04275"/>
<dbReference type="Gene3D" id="1.10.10.10">
    <property type="entry name" value="Winged helix-like DNA-binding domain superfamily/Winged helix DNA-binding domain"/>
    <property type="match status" value="1"/>
</dbReference>
<proteinExistence type="predicted"/>
<dbReference type="GO" id="GO:0016787">
    <property type="term" value="F:hydrolase activity"/>
    <property type="evidence" value="ECO:0007669"/>
    <property type="project" value="UniProtKB-KW"/>
</dbReference>
<gene>
    <name evidence="2" type="ORF">C6570_04275</name>
</gene>
<dbReference type="RefSeq" id="WP_106702118.1">
    <property type="nucleotide sequence ID" value="NZ_CP027666.1"/>
</dbReference>
<dbReference type="InterPro" id="IPR001279">
    <property type="entry name" value="Metallo-B-lactamas"/>
</dbReference>
<dbReference type="PANTHER" id="PTHR23131:SF4">
    <property type="entry name" value="METALLO-BETA-LACTAMASE SUPERFAMILY POTEIN"/>
    <property type="match status" value="1"/>
</dbReference>
<accession>A0A2S0MCD1</accession>
<name>A0A2S0MCD1_9BURK</name>
<dbReference type="SMART" id="SM00849">
    <property type="entry name" value="Lactamase_B"/>
    <property type="match status" value="1"/>
</dbReference>
<dbReference type="Gene3D" id="3.60.15.10">
    <property type="entry name" value="Ribonuclease Z/Hydroxyacylglutathione hydrolase-like"/>
    <property type="match status" value="1"/>
</dbReference>
<keyword evidence="2" id="KW-0378">Hydrolase</keyword>
<dbReference type="InterPro" id="IPR036866">
    <property type="entry name" value="RibonucZ/Hydroxyglut_hydro"/>
</dbReference>
<dbReference type="Pfam" id="PF00753">
    <property type="entry name" value="Lactamase_B"/>
    <property type="match status" value="1"/>
</dbReference>
<feature type="domain" description="Metallo-beta-lactamase" evidence="1">
    <location>
        <begin position="45"/>
        <end position="271"/>
    </location>
</feature>
<dbReference type="InterPro" id="IPR048933">
    <property type="entry name" value="B_lactamase-like_C"/>
</dbReference>
<dbReference type="Pfam" id="PF21221">
    <property type="entry name" value="B_lactamase-like_C"/>
    <property type="match status" value="1"/>
</dbReference>
<evidence type="ECO:0000259" key="1">
    <source>
        <dbReference type="SMART" id="SM00849"/>
    </source>
</evidence>
<dbReference type="InterPro" id="IPR036388">
    <property type="entry name" value="WH-like_DNA-bd_sf"/>
</dbReference>
<dbReference type="InterPro" id="IPR050662">
    <property type="entry name" value="Sec-metab_biosynth-thioest"/>
</dbReference>
<dbReference type="OrthoDB" id="2971563at2"/>
<sequence length="361" mass="40934">MSVSDELERALLYPLADQLPAPGGSIELAPGVRWVRMALPFALDHINLWLLRDQVDGRDGWTVVDTCIDHPESRALWEQVFATQLDGLPVLRVIVTHMHPDHVGLAHWICARWSTPEHECRLWMSATDYMNARYASQVVNSFGGERLADYFQSHGMAQADDLDQIRNRKSYYRNLVPDVPPSYARLQDGQQVRIGRHGWRCISGFGHAPEHMALYCEALGVLISGDMVLPRISTNVSVYEMEPEADALSLFLDSLERYLPLPADTLVLPSHGKPFKGLHTRIQQLQDHHRDRLAEVMAAAQGRAVSAYDMLPVLFKRPLDLHQITFALGESVAHLHRLWYGGQLVRRRDPQGVWRFSPCAD</sequence>
<evidence type="ECO:0000313" key="3">
    <source>
        <dbReference type="Proteomes" id="UP000239709"/>
    </source>
</evidence>
<dbReference type="AlphaFoldDB" id="A0A2S0MCD1"/>
<protein>
    <submittedName>
        <fullName evidence="2">Zn-dependent hydrolase</fullName>
    </submittedName>
</protein>
<organism evidence="2 3">
    <name type="scientific">Ottowia oryzae</name>
    <dbReference type="NCBI Taxonomy" id="2109914"/>
    <lineage>
        <taxon>Bacteria</taxon>
        <taxon>Pseudomonadati</taxon>
        <taxon>Pseudomonadota</taxon>
        <taxon>Betaproteobacteria</taxon>
        <taxon>Burkholderiales</taxon>
        <taxon>Comamonadaceae</taxon>
        <taxon>Ottowia</taxon>
    </lineage>
</organism>